<evidence type="ECO:0000256" key="7">
    <source>
        <dbReference type="ARBA" id="ARBA00022777"/>
    </source>
</evidence>
<comment type="function">
    <text evidence="11 12">Phosphorylation of dTMP to form dTDP in both de novo and salvage pathways of dTTP synthesis.</text>
</comment>
<name>A0A498C5S3_9GAMM</name>
<sequence length="217" mass="23892">MSRGRLITLEGLEGAGKSTALECVRDTLRRRGVDPLMTREPGGTALGEQIRALLLGQSDEPMAPATEALLMFAARAEHLARVIRPALDRGRWVVCDRFTDASYAYQGWGRQLGAARIETLEQWTQGDLRPDLTLWLDVPVATGLARAAGRGEAPDRFEQERQGFFDRVHQGYATLAAQHPERIRRVDAGQPLESVLEALEATLSHAITPWLPDEGAS</sequence>
<dbReference type="GO" id="GO:0006233">
    <property type="term" value="P:dTDP biosynthetic process"/>
    <property type="evidence" value="ECO:0007669"/>
    <property type="project" value="InterPro"/>
</dbReference>
<dbReference type="InterPro" id="IPR039430">
    <property type="entry name" value="Thymidylate_kin-like_dom"/>
</dbReference>
<dbReference type="GO" id="GO:0005524">
    <property type="term" value="F:ATP binding"/>
    <property type="evidence" value="ECO:0007669"/>
    <property type="project" value="UniProtKB-UniRule"/>
</dbReference>
<dbReference type="PANTHER" id="PTHR10344">
    <property type="entry name" value="THYMIDYLATE KINASE"/>
    <property type="match status" value="1"/>
</dbReference>
<feature type="domain" description="Thymidylate kinase-like" evidence="13">
    <location>
        <begin position="9"/>
        <end position="197"/>
    </location>
</feature>
<evidence type="ECO:0000256" key="6">
    <source>
        <dbReference type="ARBA" id="ARBA00022741"/>
    </source>
</evidence>
<dbReference type="PANTHER" id="PTHR10344:SF4">
    <property type="entry name" value="UMP-CMP KINASE 2, MITOCHONDRIAL"/>
    <property type="match status" value="1"/>
</dbReference>
<dbReference type="GO" id="GO:0005829">
    <property type="term" value="C:cytosol"/>
    <property type="evidence" value="ECO:0007669"/>
    <property type="project" value="TreeGrafter"/>
</dbReference>
<dbReference type="CDD" id="cd01672">
    <property type="entry name" value="TMPK"/>
    <property type="match status" value="1"/>
</dbReference>
<dbReference type="GO" id="GO:0006235">
    <property type="term" value="P:dTTP biosynthetic process"/>
    <property type="evidence" value="ECO:0007669"/>
    <property type="project" value="UniProtKB-UniRule"/>
</dbReference>
<dbReference type="HAMAP" id="MF_00165">
    <property type="entry name" value="Thymidylate_kinase"/>
    <property type="match status" value="1"/>
</dbReference>
<evidence type="ECO:0000256" key="9">
    <source>
        <dbReference type="ARBA" id="ARBA00029962"/>
    </source>
</evidence>
<feature type="binding site" evidence="12">
    <location>
        <begin position="11"/>
        <end position="18"/>
    </location>
    <ligand>
        <name>ATP</name>
        <dbReference type="ChEBI" id="CHEBI:30616"/>
    </ligand>
</feature>
<dbReference type="OrthoDB" id="9774907at2"/>
<accession>A0A498C5S3</accession>
<evidence type="ECO:0000256" key="10">
    <source>
        <dbReference type="ARBA" id="ARBA00048743"/>
    </source>
</evidence>
<dbReference type="EMBL" id="RCDA01000001">
    <property type="protein sequence ID" value="RLK50369.1"/>
    <property type="molecule type" value="Genomic_DNA"/>
</dbReference>
<dbReference type="Proteomes" id="UP000275461">
    <property type="component" value="Unassembled WGS sequence"/>
</dbReference>
<dbReference type="InterPro" id="IPR027417">
    <property type="entry name" value="P-loop_NTPase"/>
</dbReference>
<keyword evidence="8 12" id="KW-0067">ATP-binding</keyword>
<dbReference type="FunFam" id="3.40.50.300:FF:000225">
    <property type="entry name" value="Thymidylate kinase"/>
    <property type="match status" value="1"/>
</dbReference>
<evidence type="ECO:0000256" key="11">
    <source>
        <dbReference type="ARBA" id="ARBA00057735"/>
    </source>
</evidence>
<gene>
    <name evidence="12" type="primary">tmk</name>
    <name evidence="14" type="ORF">DFR31_0265</name>
</gene>
<keyword evidence="5 12" id="KW-0545">Nucleotide biosynthesis</keyword>
<dbReference type="SUPFAM" id="SSF52540">
    <property type="entry name" value="P-loop containing nucleoside triphosphate hydrolases"/>
    <property type="match status" value="1"/>
</dbReference>
<evidence type="ECO:0000256" key="4">
    <source>
        <dbReference type="ARBA" id="ARBA00022679"/>
    </source>
</evidence>
<keyword evidence="6 12" id="KW-0547">Nucleotide-binding</keyword>
<evidence type="ECO:0000256" key="12">
    <source>
        <dbReference type="HAMAP-Rule" id="MF_00165"/>
    </source>
</evidence>
<protein>
    <recommendedName>
        <fullName evidence="3 12">Thymidylate kinase</fullName>
        <ecNumber evidence="2 12">2.7.4.9</ecNumber>
    </recommendedName>
    <alternativeName>
        <fullName evidence="9 12">dTMP kinase</fullName>
    </alternativeName>
</protein>
<reference evidence="14 15" key="1">
    <citation type="submission" date="2018-10" db="EMBL/GenBank/DDBJ databases">
        <title>Genomic Encyclopedia of Type Strains, Phase IV (KMG-IV): sequencing the most valuable type-strain genomes for metagenomic binning, comparative biology and taxonomic classification.</title>
        <authorList>
            <person name="Goeker M."/>
        </authorList>
    </citation>
    <scope>NUCLEOTIDE SEQUENCE [LARGE SCALE GENOMIC DNA]</scope>
    <source>
        <strain evidence="14 15">DSM 12769</strain>
    </source>
</reference>
<keyword evidence="4 12" id="KW-0808">Transferase</keyword>
<keyword evidence="7 12" id="KW-0418">Kinase</keyword>
<dbReference type="Gene3D" id="3.40.50.300">
    <property type="entry name" value="P-loop containing nucleotide triphosphate hydrolases"/>
    <property type="match status" value="1"/>
</dbReference>
<evidence type="ECO:0000256" key="2">
    <source>
        <dbReference type="ARBA" id="ARBA00012980"/>
    </source>
</evidence>
<keyword evidence="15" id="KW-1185">Reference proteome</keyword>
<comment type="catalytic activity">
    <reaction evidence="10 12">
        <text>dTMP + ATP = dTDP + ADP</text>
        <dbReference type="Rhea" id="RHEA:13517"/>
        <dbReference type="ChEBI" id="CHEBI:30616"/>
        <dbReference type="ChEBI" id="CHEBI:58369"/>
        <dbReference type="ChEBI" id="CHEBI:63528"/>
        <dbReference type="ChEBI" id="CHEBI:456216"/>
        <dbReference type="EC" id="2.7.4.9"/>
    </reaction>
</comment>
<evidence type="ECO:0000259" key="13">
    <source>
        <dbReference type="Pfam" id="PF02223"/>
    </source>
</evidence>
<dbReference type="InterPro" id="IPR018094">
    <property type="entry name" value="Thymidylate_kinase"/>
</dbReference>
<dbReference type="RefSeq" id="WP_121440861.1">
    <property type="nucleotide sequence ID" value="NZ_RCDA01000001.1"/>
</dbReference>
<organism evidence="14 15">
    <name type="scientific">Alkalispirillum mobile</name>
    <dbReference type="NCBI Taxonomy" id="85925"/>
    <lineage>
        <taxon>Bacteria</taxon>
        <taxon>Pseudomonadati</taxon>
        <taxon>Pseudomonadota</taxon>
        <taxon>Gammaproteobacteria</taxon>
        <taxon>Chromatiales</taxon>
        <taxon>Ectothiorhodospiraceae</taxon>
        <taxon>Alkalispirillum</taxon>
    </lineage>
</organism>
<dbReference type="Pfam" id="PF02223">
    <property type="entry name" value="Thymidylate_kin"/>
    <property type="match status" value="1"/>
</dbReference>
<dbReference type="AlphaFoldDB" id="A0A498C5S3"/>
<evidence type="ECO:0000256" key="8">
    <source>
        <dbReference type="ARBA" id="ARBA00022840"/>
    </source>
</evidence>
<dbReference type="GO" id="GO:0006227">
    <property type="term" value="P:dUDP biosynthetic process"/>
    <property type="evidence" value="ECO:0007669"/>
    <property type="project" value="TreeGrafter"/>
</dbReference>
<dbReference type="GO" id="GO:0004798">
    <property type="term" value="F:dTMP kinase activity"/>
    <property type="evidence" value="ECO:0007669"/>
    <property type="project" value="UniProtKB-UniRule"/>
</dbReference>
<evidence type="ECO:0000313" key="15">
    <source>
        <dbReference type="Proteomes" id="UP000275461"/>
    </source>
</evidence>
<comment type="caution">
    <text evidence="14">The sequence shown here is derived from an EMBL/GenBank/DDBJ whole genome shotgun (WGS) entry which is preliminary data.</text>
</comment>
<dbReference type="EC" id="2.7.4.9" evidence="2 12"/>
<comment type="similarity">
    <text evidence="1 12">Belongs to the thymidylate kinase family.</text>
</comment>
<proteinExistence type="inferred from homology"/>
<evidence type="ECO:0000256" key="3">
    <source>
        <dbReference type="ARBA" id="ARBA00017144"/>
    </source>
</evidence>
<evidence type="ECO:0000313" key="14">
    <source>
        <dbReference type="EMBL" id="RLK50369.1"/>
    </source>
</evidence>
<evidence type="ECO:0000256" key="1">
    <source>
        <dbReference type="ARBA" id="ARBA00009776"/>
    </source>
</evidence>
<evidence type="ECO:0000256" key="5">
    <source>
        <dbReference type="ARBA" id="ARBA00022727"/>
    </source>
</evidence>
<dbReference type="NCBIfam" id="TIGR00041">
    <property type="entry name" value="DTMP_kinase"/>
    <property type="match status" value="1"/>
</dbReference>